<comment type="caution">
    <text evidence="2">The sequence shown here is derived from an EMBL/GenBank/DDBJ whole genome shotgun (WGS) entry which is preliminary data.</text>
</comment>
<dbReference type="PANTHER" id="PTHR34094:SF1">
    <property type="entry name" value="PROTEIN FAM185A"/>
    <property type="match status" value="1"/>
</dbReference>
<protein>
    <submittedName>
        <fullName evidence="2">Lia operon protein LiaG</fullName>
    </submittedName>
</protein>
<dbReference type="PANTHER" id="PTHR34094">
    <property type="match status" value="1"/>
</dbReference>
<dbReference type="Proteomes" id="UP001314796">
    <property type="component" value="Unassembled WGS sequence"/>
</dbReference>
<reference evidence="2 3" key="1">
    <citation type="submission" date="2021-01" db="EMBL/GenBank/DDBJ databases">
        <title>Genomic Encyclopedia of Type Strains, Phase IV (KMG-IV): sequencing the most valuable type-strain genomes for metagenomic binning, comparative biology and taxonomic classification.</title>
        <authorList>
            <person name="Goeker M."/>
        </authorList>
    </citation>
    <scope>NUCLEOTIDE SEQUENCE [LARGE SCALE GENOMIC DNA]</scope>
    <source>
        <strain evidence="2 3">DSM 25890</strain>
    </source>
</reference>
<sequence length="284" mass="31368">MKNNWGSKKILVLVLCSIMLVMVGCVPTNKGLSINLGDLEKYTIDEEKYYEIERIEEIDIKTISAPVEFFATGDSKEIRVHFHGTVETNSKALPVLEVTHDGDEIRVEINRNKIVNIGRLRENLQLDIYLPRRIYEEIAVKTVSGEIIIDEVEANEFSLESVSGSIHVDSAKTNTTTVGTVSGRVNILNFTGDIDAGTVSGSVDVEYAEFNNNIDIGTTSGRINIKLPENAEFGLWAKSTSGRIDCNFPIVISKDEGRKMEGTVGSDKNEINVKTVSGSINIFH</sequence>
<evidence type="ECO:0000259" key="1">
    <source>
        <dbReference type="Pfam" id="PF13349"/>
    </source>
</evidence>
<dbReference type="Pfam" id="PF13349">
    <property type="entry name" value="DUF4097"/>
    <property type="match status" value="1"/>
</dbReference>
<organism evidence="2 3">
    <name type="scientific">Alkaliphilus hydrothermalis</name>
    <dbReference type="NCBI Taxonomy" id="1482730"/>
    <lineage>
        <taxon>Bacteria</taxon>
        <taxon>Bacillati</taxon>
        <taxon>Bacillota</taxon>
        <taxon>Clostridia</taxon>
        <taxon>Peptostreptococcales</taxon>
        <taxon>Natronincolaceae</taxon>
        <taxon>Alkaliphilus</taxon>
    </lineage>
</organism>
<feature type="domain" description="DUF4097" evidence="1">
    <location>
        <begin position="144"/>
        <end position="282"/>
    </location>
</feature>
<gene>
    <name evidence="2" type="ORF">JOC73_002952</name>
</gene>
<dbReference type="InterPro" id="IPR025164">
    <property type="entry name" value="Toastrack_DUF4097"/>
</dbReference>
<dbReference type="RefSeq" id="WP_204404511.1">
    <property type="nucleotide sequence ID" value="NZ_JAFBEE010000033.1"/>
</dbReference>
<proteinExistence type="predicted"/>
<dbReference type="EMBL" id="JAFBEE010000033">
    <property type="protein sequence ID" value="MBM7616370.1"/>
    <property type="molecule type" value="Genomic_DNA"/>
</dbReference>
<keyword evidence="3" id="KW-1185">Reference proteome</keyword>
<evidence type="ECO:0000313" key="2">
    <source>
        <dbReference type="EMBL" id="MBM7616370.1"/>
    </source>
</evidence>
<evidence type="ECO:0000313" key="3">
    <source>
        <dbReference type="Proteomes" id="UP001314796"/>
    </source>
</evidence>
<accession>A0ABS2NTT7</accession>
<dbReference type="PROSITE" id="PS51257">
    <property type="entry name" value="PROKAR_LIPOPROTEIN"/>
    <property type="match status" value="1"/>
</dbReference>
<name>A0ABS2NTT7_9FIRM</name>